<comment type="subcellular location">
    <subcellularLocation>
        <location evidence="1">Membrane</location>
        <topology evidence="1">Multi-pass membrane protein</topology>
    </subcellularLocation>
</comment>
<name>A0A8S4P3V5_OWEFU</name>
<feature type="transmembrane region" description="Helical" evidence="9">
    <location>
        <begin position="35"/>
        <end position="53"/>
    </location>
</feature>
<evidence type="ECO:0000313" key="11">
    <source>
        <dbReference type="Proteomes" id="UP000749559"/>
    </source>
</evidence>
<evidence type="ECO:0000313" key="10">
    <source>
        <dbReference type="EMBL" id="CAH1787588.1"/>
    </source>
</evidence>
<feature type="transmembrane region" description="Helical" evidence="9">
    <location>
        <begin position="204"/>
        <end position="223"/>
    </location>
</feature>
<evidence type="ECO:0000256" key="1">
    <source>
        <dbReference type="ARBA" id="ARBA00004141"/>
    </source>
</evidence>
<gene>
    <name evidence="10" type="ORF">OFUS_LOCUS13250</name>
</gene>
<evidence type="ECO:0000256" key="8">
    <source>
        <dbReference type="ARBA" id="ARBA00049560"/>
    </source>
</evidence>
<dbReference type="PANTHER" id="PTHR31885">
    <property type="entry name" value="GH04784P"/>
    <property type="match status" value="1"/>
</dbReference>
<feature type="transmembrane region" description="Helical" evidence="9">
    <location>
        <begin position="141"/>
        <end position="159"/>
    </location>
</feature>
<organism evidence="10 11">
    <name type="scientific">Owenia fusiformis</name>
    <name type="common">Polychaete worm</name>
    <dbReference type="NCBI Taxonomy" id="6347"/>
    <lineage>
        <taxon>Eukaryota</taxon>
        <taxon>Metazoa</taxon>
        <taxon>Spiralia</taxon>
        <taxon>Lophotrochozoa</taxon>
        <taxon>Annelida</taxon>
        <taxon>Polychaeta</taxon>
        <taxon>Sedentaria</taxon>
        <taxon>Canalipalpata</taxon>
        <taxon>Sabellida</taxon>
        <taxon>Oweniida</taxon>
        <taxon>Oweniidae</taxon>
        <taxon>Owenia</taxon>
    </lineage>
</organism>
<keyword evidence="3 9" id="KW-0812">Transmembrane</keyword>
<dbReference type="EMBL" id="CAIIXF020000006">
    <property type="protein sequence ID" value="CAH1787588.1"/>
    <property type="molecule type" value="Genomic_DNA"/>
</dbReference>
<feature type="transmembrane region" description="Helical" evidence="9">
    <location>
        <begin position="95"/>
        <end position="111"/>
    </location>
</feature>
<evidence type="ECO:0000256" key="5">
    <source>
        <dbReference type="ARBA" id="ARBA00023136"/>
    </source>
</evidence>
<comment type="catalytic activity">
    <reaction evidence="8">
        <text>a 1-O-(1Z-alkenyl)-sn-glycero-3-phosphocholine + H2O = a 2,3-saturated aldehyde + sn-glycerol 3-phosphocholine</text>
        <dbReference type="Rhea" id="RHEA:22544"/>
        <dbReference type="ChEBI" id="CHEBI:15377"/>
        <dbReference type="ChEBI" id="CHEBI:16870"/>
        <dbReference type="ChEBI" id="CHEBI:73359"/>
        <dbReference type="ChEBI" id="CHEBI:77287"/>
        <dbReference type="EC" id="3.3.2.2"/>
    </reaction>
</comment>
<evidence type="ECO:0000256" key="7">
    <source>
        <dbReference type="ARBA" id="ARBA00049458"/>
    </source>
</evidence>
<comment type="caution">
    <text evidence="10">The sequence shown here is derived from an EMBL/GenBank/DDBJ whole genome shotgun (WGS) entry which is preliminary data.</text>
</comment>
<feature type="transmembrane region" description="Helical" evidence="9">
    <location>
        <begin position="235"/>
        <end position="255"/>
    </location>
</feature>
<dbReference type="AlphaFoldDB" id="A0A8S4P3V5"/>
<evidence type="ECO:0000256" key="9">
    <source>
        <dbReference type="SAM" id="Phobius"/>
    </source>
</evidence>
<feature type="transmembrane region" description="Helical" evidence="9">
    <location>
        <begin position="166"/>
        <end position="184"/>
    </location>
</feature>
<dbReference type="OrthoDB" id="2133758at2759"/>
<reference evidence="10" key="1">
    <citation type="submission" date="2022-03" db="EMBL/GenBank/DDBJ databases">
        <authorList>
            <person name="Martin C."/>
        </authorList>
    </citation>
    <scope>NUCLEOTIDE SEQUENCE</scope>
</reference>
<keyword evidence="11" id="KW-1185">Reference proteome</keyword>
<dbReference type="GO" id="GO:0047408">
    <property type="term" value="F:alkenylglycerophosphocholine hydrolase activity"/>
    <property type="evidence" value="ECO:0007669"/>
    <property type="project" value="UniProtKB-EC"/>
</dbReference>
<dbReference type="GO" id="GO:0016020">
    <property type="term" value="C:membrane"/>
    <property type="evidence" value="ECO:0007669"/>
    <property type="project" value="UniProtKB-SubCell"/>
</dbReference>
<feature type="transmembrane region" description="Helical" evidence="9">
    <location>
        <begin position="60"/>
        <end position="83"/>
    </location>
</feature>
<evidence type="ECO:0000256" key="4">
    <source>
        <dbReference type="ARBA" id="ARBA00022989"/>
    </source>
</evidence>
<evidence type="ECO:0000256" key="3">
    <source>
        <dbReference type="ARBA" id="ARBA00022692"/>
    </source>
</evidence>
<comment type="catalytic activity">
    <reaction evidence="7">
        <text>a 1-O-(1Z-alkenyl)-sn-glycero-3-phosphoethanolamine + H2O = a 2,3-saturated aldehyde + sn-glycero-3-phosphoethanolamine</text>
        <dbReference type="Rhea" id="RHEA:16905"/>
        <dbReference type="ChEBI" id="CHEBI:15377"/>
        <dbReference type="ChEBI" id="CHEBI:73359"/>
        <dbReference type="ChEBI" id="CHEBI:77288"/>
        <dbReference type="ChEBI" id="CHEBI:143890"/>
        <dbReference type="EC" id="3.3.2.2"/>
    </reaction>
</comment>
<evidence type="ECO:0000256" key="6">
    <source>
        <dbReference type="ARBA" id="ARBA00035673"/>
    </source>
</evidence>
<proteinExistence type="inferred from homology"/>
<dbReference type="EC" id="3.3.2.2" evidence="6"/>
<dbReference type="PANTHER" id="PTHR31885:SF6">
    <property type="entry name" value="GH04784P"/>
    <property type="match status" value="1"/>
</dbReference>
<accession>A0A8S4P3V5</accession>
<protein>
    <recommendedName>
        <fullName evidence="6">lysoplasmalogenase</fullName>
        <ecNumber evidence="6">3.3.2.2</ecNumber>
    </recommendedName>
</protein>
<dbReference type="InterPro" id="IPR012506">
    <property type="entry name" value="TMEM86B-like"/>
</dbReference>
<sequence length="269" mass="30573">MMTIVENTPSQPSNFKMIRPRKIKNISPLSVLKSVGPKLVPFFKTVAIFFVLFPTSDTSTLFCCVIKILPILSLIVFVLLHGMNLDEVYVYSRRVLLGLIFSMIGDICLVWKANYFLHGIASFAIAQAFYARAFGLLPLKHISGAVCFTVGAITYLYLVPGLEGPMVYFVAMYTALIMFMAWRAIARVQFFEDDWTWNDDLWTWTKLCGCMGALLFMVSDLTIAMDRFRFSVPFAHTFIMMTYYAAQMMISLSVIDSQVDIVLEKSKKL</sequence>
<evidence type="ECO:0000256" key="2">
    <source>
        <dbReference type="ARBA" id="ARBA00007375"/>
    </source>
</evidence>
<keyword evidence="5 9" id="KW-0472">Membrane</keyword>
<comment type="similarity">
    <text evidence="2">Belongs to the TMEM86 family.</text>
</comment>
<keyword evidence="4 9" id="KW-1133">Transmembrane helix</keyword>
<dbReference type="Pfam" id="PF07947">
    <property type="entry name" value="YhhN"/>
    <property type="match status" value="1"/>
</dbReference>
<dbReference type="Proteomes" id="UP000749559">
    <property type="component" value="Unassembled WGS sequence"/>
</dbReference>